<protein>
    <recommendedName>
        <fullName evidence="2">LamG-like jellyroll fold domain-containing protein</fullName>
    </recommendedName>
</protein>
<dbReference type="InterPro" id="IPR013320">
    <property type="entry name" value="ConA-like_dom_sf"/>
</dbReference>
<evidence type="ECO:0000313" key="1">
    <source>
        <dbReference type="EMBL" id="GAG95932.1"/>
    </source>
</evidence>
<dbReference type="EMBL" id="BART01021084">
    <property type="protein sequence ID" value="GAG95932.1"/>
    <property type="molecule type" value="Genomic_DNA"/>
</dbReference>
<evidence type="ECO:0008006" key="2">
    <source>
        <dbReference type="Google" id="ProtNLM"/>
    </source>
</evidence>
<comment type="caution">
    <text evidence="1">The sequence shown here is derived from an EMBL/GenBank/DDBJ whole genome shotgun (WGS) entry which is preliminary data.</text>
</comment>
<reference evidence="1" key="1">
    <citation type="journal article" date="2014" name="Front. Microbiol.">
        <title>High frequency of phylogenetically diverse reductive dehalogenase-homologous genes in deep subseafloor sedimentary metagenomes.</title>
        <authorList>
            <person name="Kawai M."/>
            <person name="Futagami T."/>
            <person name="Toyoda A."/>
            <person name="Takaki Y."/>
            <person name="Nishi S."/>
            <person name="Hori S."/>
            <person name="Arai W."/>
            <person name="Tsubouchi T."/>
            <person name="Morono Y."/>
            <person name="Uchiyama I."/>
            <person name="Ito T."/>
            <person name="Fujiyama A."/>
            <person name="Inagaki F."/>
            <person name="Takami H."/>
        </authorList>
    </citation>
    <scope>NUCLEOTIDE SEQUENCE</scope>
    <source>
        <strain evidence="1">Expedition CK06-06</strain>
    </source>
</reference>
<proteinExistence type="predicted"/>
<organism evidence="1">
    <name type="scientific">marine sediment metagenome</name>
    <dbReference type="NCBI Taxonomy" id="412755"/>
    <lineage>
        <taxon>unclassified sequences</taxon>
        <taxon>metagenomes</taxon>
        <taxon>ecological metagenomes</taxon>
    </lineage>
</organism>
<gene>
    <name evidence="1" type="ORF">S01H4_39004</name>
</gene>
<sequence>MIWTCSIITHCYDSVDSFDENEGSYYFDGDEDYIKVDFGAGYDVGTNDLSLSTWVKSNNPTANNMFTSFGNATDNKRAYFGTYGGKWDMGIRDSGYGTGGAVDTVENEWTNIAVVFNSTLKTVSMYVNGAFSFSKIFTDYSLNDDLKIGTYGDVDQYEWVGYIAAVQIYDFVLSPQEILTLSGKQSILKENASVIRNDFPTELSDWTINANIEIPTGTNGNILEYVVDGVKYVIESENVTIDK</sequence>
<dbReference type="Gene3D" id="2.60.120.200">
    <property type="match status" value="1"/>
</dbReference>
<dbReference type="AlphaFoldDB" id="X1CSJ6"/>
<accession>X1CSJ6</accession>
<dbReference type="Pfam" id="PF13385">
    <property type="entry name" value="Laminin_G_3"/>
    <property type="match status" value="1"/>
</dbReference>
<feature type="non-terminal residue" evidence="1">
    <location>
        <position position="243"/>
    </location>
</feature>
<name>X1CSJ6_9ZZZZ</name>
<dbReference type="SUPFAM" id="SSF49899">
    <property type="entry name" value="Concanavalin A-like lectins/glucanases"/>
    <property type="match status" value="1"/>
</dbReference>